<evidence type="ECO:0000259" key="13">
    <source>
        <dbReference type="Pfam" id="PF00593"/>
    </source>
</evidence>
<comment type="subcellular location">
    <subcellularLocation>
        <location evidence="1 10">Cell outer membrane</location>
        <topology evidence="1 10">Multi-pass membrane protein</topology>
    </subcellularLocation>
</comment>
<keyword evidence="6 11" id="KW-0798">TonB box</keyword>
<dbReference type="GO" id="GO:0044718">
    <property type="term" value="P:siderophore transmembrane transport"/>
    <property type="evidence" value="ECO:0007669"/>
    <property type="project" value="TreeGrafter"/>
</dbReference>
<dbReference type="AlphaFoldDB" id="A0A938WMZ2"/>
<evidence type="ECO:0000256" key="10">
    <source>
        <dbReference type="PROSITE-ProRule" id="PRU01360"/>
    </source>
</evidence>
<protein>
    <submittedName>
        <fullName evidence="15">TonB-dependent receptor</fullName>
    </submittedName>
</protein>
<dbReference type="InterPro" id="IPR000531">
    <property type="entry name" value="Beta-barrel_TonB"/>
</dbReference>
<dbReference type="Proteomes" id="UP000764045">
    <property type="component" value="Unassembled WGS sequence"/>
</dbReference>
<keyword evidence="2 10" id="KW-0813">Transport</keyword>
<feature type="transmembrane region" description="Helical" evidence="12">
    <location>
        <begin position="21"/>
        <end position="42"/>
    </location>
</feature>
<evidence type="ECO:0000256" key="2">
    <source>
        <dbReference type="ARBA" id="ARBA00022448"/>
    </source>
</evidence>
<keyword evidence="5" id="KW-0732">Signal</keyword>
<evidence type="ECO:0000313" key="15">
    <source>
        <dbReference type="EMBL" id="MBM6661490.1"/>
    </source>
</evidence>
<evidence type="ECO:0000256" key="5">
    <source>
        <dbReference type="ARBA" id="ARBA00022729"/>
    </source>
</evidence>
<reference evidence="15 16" key="1">
    <citation type="journal article" date="2021" name="Sci. Rep.">
        <title>The distribution of antibiotic resistance genes in chicken gut microbiota commensals.</title>
        <authorList>
            <person name="Juricova H."/>
            <person name="Matiasovicova J."/>
            <person name="Kubasova T."/>
            <person name="Cejkova D."/>
            <person name="Rychlik I."/>
        </authorList>
    </citation>
    <scope>NUCLEOTIDE SEQUENCE [LARGE SCALE GENOMIC DNA]</scope>
    <source>
        <strain evidence="15 16">An819</strain>
    </source>
</reference>
<dbReference type="GO" id="GO:0009279">
    <property type="term" value="C:cell outer membrane"/>
    <property type="evidence" value="ECO:0007669"/>
    <property type="project" value="UniProtKB-SubCell"/>
</dbReference>
<keyword evidence="12" id="KW-1133">Transmembrane helix</keyword>
<dbReference type="Gene3D" id="2.40.170.20">
    <property type="entry name" value="TonB-dependent receptor, beta-barrel domain"/>
    <property type="match status" value="1"/>
</dbReference>
<comment type="similarity">
    <text evidence="10 11">Belongs to the TonB-dependent receptor family.</text>
</comment>
<evidence type="ECO:0000256" key="7">
    <source>
        <dbReference type="ARBA" id="ARBA00023136"/>
    </source>
</evidence>
<dbReference type="GO" id="GO:0015344">
    <property type="term" value="F:siderophore uptake transmembrane transporter activity"/>
    <property type="evidence" value="ECO:0007669"/>
    <property type="project" value="TreeGrafter"/>
</dbReference>
<evidence type="ECO:0000313" key="16">
    <source>
        <dbReference type="Proteomes" id="UP000764045"/>
    </source>
</evidence>
<dbReference type="PANTHER" id="PTHR30069">
    <property type="entry name" value="TONB-DEPENDENT OUTER MEMBRANE RECEPTOR"/>
    <property type="match status" value="1"/>
</dbReference>
<dbReference type="PANTHER" id="PTHR30069:SF29">
    <property type="entry name" value="HEMOGLOBIN AND HEMOGLOBIN-HAPTOGLOBIN-BINDING PROTEIN 1-RELATED"/>
    <property type="match status" value="1"/>
</dbReference>
<evidence type="ECO:0000256" key="8">
    <source>
        <dbReference type="ARBA" id="ARBA00023170"/>
    </source>
</evidence>
<keyword evidence="9 10" id="KW-0998">Cell outer membrane</keyword>
<evidence type="ECO:0000256" key="4">
    <source>
        <dbReference type="ARBA" id="ARBA00022692"/>
    </source>
</evidence>
<dbReference type="Pfam" id="PF07715">
    <property type="entry name" value="Plug"/>
    <property type="match status" value="1"/>
</dbReference>
<dbReference type="RefSeq" id="WP_205109046.1">
    <property type="nucleotide sequence ID" value="NZ_JACJJL010000009.1"/>
</dbReference>
<gene>
    <name evidence="15" type="ORF">H6B30_06945</name>
</gene>
<keyword evidence="4 10" id="KW-0812">Transmembrane</keyword>
<dbReference type="InterPro" id="IPR037066">
    <property type="entry name" value="Plug_dom_sf"/>
</dbReference>
<evidence type="ECO:0000256" key="6">
    <source>
        <dbReference type="ARBA" id="ARBA00023077"/>
    </source>
</evidence>
<feature type="domain" description="TonB-dependent receptor plug" evidence="14">
    <location>
        <begin position="89"/>
        <end position="191"/>
    </location>
</feature>
<organism evidence="15 16">
    <name type="scientific">Marseilla massiliensis</name>
    <dbReference type="NCBI Taxonomy" id="1841864"/>
    <lineage>
        <taxon>Bacteria</taxon>
        <taxon>Pseudomonadati</taxon>
        <taxon>Bacteroidota</taxon>
        <taxon>Bacteroidia</taxon>
        <taxon>Bacteroidales</taxon>
        <taxon>Prevotellaceae</taxon>
        <taxon>Marseilla</taxon>
    </lineage>
</organism>
<evidence type="ECO:0000256" key="1">
    <source>
        <dbReference type="ARBA" id="ARBA00004571"/>
    </source>
</evidence>
<keyword evidence="7 10" id="KW-0472">Membrane</keyword>
<dbReference type="Pfam" id="PF00593">
    <property type="entry name" value="TonB_dep_Rec_b-barrel"/>
    <property type="match status" value="1"/>
</dbReference>
<evidence type="ECO:0000256" key="9">
    <source>
        <dbReference type="ARBA" id="ARBA00023237"/>
    </source>
</evidence>
<evidence type="ECO:0000256" key="3">
    <source>
        <dbReference type="ARBA" id="ARBA00022452"/>
    </source>
</evidence>
<comment type="caution">
    <text evidence="15">The sequence shown here is derived from an EMBL/GenBank/DDBJ whole genome shotgun (WGS) entry which is preliminary data.</text>
</comment>
<dbReference type="InterPro" id="IPR036942">
    <property type="entry name" value="Beta-barrel_TonB_sf"/>
</dbReference>
<evidence type="ECO:0000256" key="12">
    <source>
        <dbReference type="SAM" id="Phobius"/>
    </source>
</evidence>
<name>A0A938WMZ2_9BACT</name>
<evidence type="ECO:0000259" key="14">
    <source>
        <dbReference type="Pfam" id="PF07715"/>
    </source>
</evidence>
<dbReference type="InterPro" id="IPR039426">
    <property type="entry name" value="TonB-dep_rcpt-like"/>
</dbReference>
<dbReference type="SUPFAM" id="SSF56935">
    <property type="entry name" value="Porins"/>
    <property type="match status" value="1"/>
</dbReference>
<dbReference type="EMBL" id="JACJJL010000009">
    <property type="protein sequence ID" value="MBM6661490.1"/>
    <property type="molecule type" value="Genomic_DNA"/>
</dbReference>
<sequence>MYKPNFYKREVFVFRRFGRKGYSLFACLGREVVISTLSAFTLTHATAKGVSIKPIKADTIAAATDREMILGEVSVTGTRAPLASGRTVRMVRVLTKADIAAAPAQSVNDLLKLAVGVDVRQRGPIGAQTDVSIRGGNYEQIAILLNGVNICDPQTGHNAFDFPVDISEIERIEVLEGPAGRVYGTSSLSGAINIVTSSPMRTSAYARAEGGSYGYASAAVRLALSGGNAGNSISGSYTRSDGYSRNKAGGLNADYSGGKAFYQGAYAGDGIAVRWHAGMSIKDCGANTFYGVSSDDQFEHTMKTYTALQAEARAGAFRLRSSIYWNHGADRFEYFRGSEVKSPFNYHRSDVFGVSVGGYFDSPLGRTSVGAELRNEDVVSTKLGEPLSRPHHIHGTDRDYKYGLNRTNVNLMLEHNVVWRGLTVSAGLVAAKNSWNDMNMRVYPGVDISYAIGRSLTVFASCNTSLRMPSVTELYYSVDGHKADKYLKPEELTAFEGGVRYASGAVQAEASVYHNRYKNMIDWVRHTSDGPDASWESVNFTRINALGVEASLRLGLDRLMPSQHVLHSLAVSYGYIDQDKANTDGLESKYSLEYLRHKLVASLGVSVVRNVSLGLSCRWQDRTGIYTDTGGMKQSYSPYAVADARLEWLVRPCKMYVEANNLLNTTYVDYGNVPQPGFWFVAGASVEL</sequence>
<dbReference type="PROSITE" id="PS52016">
    <property type="entry name" value="TONB_DEPENDENT_REC_3"/>
    <property type="match status" value="1"/>
</dbReference>
<keyword evidence="3 10" id="KW-1134">Transmembrane beta strand</keyword>
<keyword evidence="8 15" id="KW-0675">Receptor</keyword>
<proteinExistence type="inferred from homology"/>
<dbReference type="InterPro" id="IPR012910">
    <property type="entry name" value="Plug_dom"/>
</dbReference>
<accession>A0A938WMZ2</accession>
<evidence type="ECO:0000256" key="11">
    <source>
        <dbReference type="RuleBase" id="RU003357"/>
    </source>
</evidence>
<keyword evidence="16" id="KW-1185">Reference proteome</keyword>
<dbReference type="Gene3D" id="2.170.130.10">
    <property type="entry name" value="TonB-dependent receptor, plug domain"/>
    <property type="match status" value="1"/>
</dbReference>
<feature type="domain" description="TonB-dependent receptor-like beta-barrel" evidence="13">
    <location>
        <begin position="257"/>
        <end position="662"/>
    </location>
</feature>